<dbReference type="EMBL" id="GG745329">
    <property type="protein sequence ID" value="KNE55825.1"/>
    <property type="molecule type" value="Genomic_DNA"/>
</dbReference>
<dbReference type="STRING" id="578462.A0A0L0S083"/>
<dbReference type="OrthoDB" id="2117972at2759"/>
<feature type="domain" description="F-box" evidence="3">
    <location>
        <begin position="286"/>
        <end position="335"/>
    </location>
</feature>
<evidence type="ECO:0000313" key="5">
    <source>
        <dbReference type="Proteomes" id="UP000054350"/>
    </source>
</evidence>
<evidence type="ECO:0000256" key="2">
    <source>
        <dbReference type="SAM" id="MobiDB-lite"/>
    </source>
</evidence>
<dbReference type="GO" id="GO:0031146">
    <property type="term" value="P:SCF-dependent proteasomal ubiquitin-dependent protein catabolic process"/>
    <property type="evidence" value="ECO:0007669"/>
    <property type="project" value="TreeGrafter"/>
</dbReference>
<dbReference type="InterPro" id="IPR036047">
    <property type="entry name" value="F-box-like_dom_sf"/>
</dbReference>
<dbReference type="SUPFAM" id="SSF81383">
    <property type="entry name" value="F-box domain"/>
    <property type="match status" value="1"/>
</dbReference>
<dbReference type="PANTHER" id="PTHR12874">
    <property type="entry name" value="F-BOX ONLY PROTEIN 48-RELATED"/>
    <property type="match status" value="1"/>
</dbReference>
<dbReference type="Proteomes" id="UP000054350">
    <property type="component" value="Unassembled WGS sequence"/>
</dbReference>
<feature type="compositionally biased region" description="Low complexity" evidence="2">
    <location>
        <begin position="242"/>
        <end position="259"/>
    </location>
</feature>
<feature type="compositionally biased region" description="Acidic residues" evidence="2">
    <location>
        <begin position="87"/>
        <end position="97"/>
    </location>
</feature>
<evidence type="ECO:0000259" key="3">
    <source>
        <dbReference type="PROSITE" id="PS50181"/>
    </source>
</evidence>
<sequence length="518" mass="57818">MPSHESRPISCTMDTPQIPVTEDELEQFRKQWKNELSVHAPHPPASSSSVSTADAAVTESRGRPAAPAPVHVWKASHHRTIGIMPSAEDDDEDDECDSAVPKQAPTRTRSSSKKRVAKSARSKSRPRDALPHAPPPIPLPVRSAGPIAAKTDASSSSAAAVEKLTDAVGAVSVADKSAPLAPGAEDKAMQLYQQGMDLEHDGNLAGALKAYRAAFKIDAHIDIRYQRHYAAVHGLKASASSKDAASSTKTATPASATTAPLPPFNEWLEQIRREPCPLQPRTDLRPTYISVLPAELLARAFKFAIAADTNAFFSLSLVCKRFFLVTREPTIWKHLCFRHYPPEKVIADAAAKEGWLQYFIREPRIRFDGVYISRCMYVRQGISEFGFNNPVHLVEYFRYLRFFRNGRVLSYMTTSEPRDIVKQFTESHLESRKGFMRGTYAQNGAVVDLTLTDKRRAHNTFTKTVQIKGSKRGKHNRLHWVHYSFTTINHHAEQEIVELDLTEFRPYVFSKVKSYGSA</sequence>
<dbReference type="Gene3D" id="1.20.1280.50">
    <property type="match status" value="1"/>
</dbReference>
<dbReference type="InterPro" id="IPR001810">
    <property type="entry name" value="F-box_dom"/>
</dbReference>
<dbReference type="GO" id="GO:0005737">
    <property type="term" value="C:cytoplasm"/>
    <property type="evidence" value="ECO:0007669"/>
    <property type="project" value="TreeGrafter"/>
</dbReference>
<organism evidence="4 5">
    <name type="scientific">Allomyces macrogynus (strain ATCC 38327)</name>
    <name type="common">Allomyces javanicus var. macrogynus</name>
    <dbReference type="NCBI Taxonomy" id="578462"/>
    <lineage>
        <taxon>Eukaryota</taxon>
        <taxon>Fungi</taxon>
        <taxon>Fungi incertae sedis</taxon>
        <taxon>Blastocladiomycota</taxon>
        <taxon>Blastocladiomycetes</taxon>
        <taxon>Blastocladiales</taxon>
        <taxon>Blastocladiaceae</taxon>
        <taxon>Allomyces</taxon>
    </lineage>
</organism>
<keyword evidence="1" id="KW-0833">Ubl conjugation pathway</keyword>
<dbReference type="PANTHER" id="PTHR12874:SF9">
    <property type="entry name" value="F-BOX ONLY PROTEIN 48"/>
    <property type="match status" value="1"/>
</dbReference>
<dbReference type="PROSITE" id="PS50181">
    <property type="entry name" value="FBOX"/>
    <property type="match status" value="1"/>
</dbReference>
<accession>A0A0L0S083</accession>
<gene>
    <name evidence="4" type="ORF">AMAG_01693</name>
</gene>
<dbReference type="OMA" id="SWSQVFQ"/>
<feature type="region of interest" description="Disordered" evidence="2">
    <location>
        <begin position="242"/>
        <end position="261"/>
    </location>
</feature>
<dbReference type="Pfam" id="PF12937">
    <property type="entry name" value="F-box-like"/>
    <property type="match status" value="1"/>
</dbReference>
<evidence type="ECO:0000313" key="4">
    <source>
        <dbReference type="EMBL" id="KNE55825.1"/>
    </source>
</evidence>
<reference evidence="4 5" key="1">
    <citation type="submission" date="2009-11" db="EMBL/GenBank/DDBJ databases">
        <title>Annotation of Allomyces macrogynus ATCC 38327.</title>
        <authorList>
            <consortium name="The Broad Institute Genome Sequencing Platform"/>
            <person name="Russ C."/>
            <person name="Cuomo C."/>
            <person name="Burger G."/>
            <person name="Gray M.W."/>
            <person name="Holland P.W.H."/>
            <person name="King N."/>
            <person name="Lang F.B.F."/>
            <person name="Roger A.J."/>
            <person name="Ruiz-Trillo I."/>
            <person name="Young S.K."/>
            <person name="Zeng Q."/>
            <person name="Gargeya S."/>
            <person name="Fitzgerald M."/>
            <person name="Haas B."/>
            <person name="Abouelleil A."/>
            <person name="Alvarado L."/>
            <person name="Arachchi H.M."/>
            <person name="Berlin A."/>
            <person name="Chapman S.B."/>
            <person name="Gearin G."/>
            <person name="Goldberg J."/>
            <person name="Griggs A."/>
            <person name="Gujja S."/>
            <person name="Hansen M."/>
            <person name="Heiman D."/>
            <person name="Howarth C."/>
            <person name="Larimer J."/>
            <person name="Lui A."/>
            <person name="MacDonald P.J.P."/>
            <person name="McCowen C."/>
            <person name="Montmayeur A."/>
            <person name="Murphy C."/>
            <person name="Neiman D."/>
            <person name="Pearson M."/>
            <person name="Priest M."/>
            <person name="Roberts A."/>
            <person name="Saif S."/>
            <person name="Shea T."/>
            <person name="Sisk P."/>
            <person name="Stolte C."/>
            <person name="Sykes S."/>
            <person name="Wortman J."/>
            <person name="Nusbaum C."/>
            <person name="Birren B."/>
        </authorList>
    </citation>
    <scope>NUCLEOTIDE SEQUENCE [LARGE SCALE GENOMIC DNA]</scope>
    <source>
        <strain evidence="4 5">ATCC 38327</strain>
    </source>
</reference>
<proteinExistence type="predicted"/>
<dbReference type="InterPro" id="IPR045464">
    <property type="entry name" value="Hrt3/FBXO9_C"/>
</dbReference>
<reference evidence="5" key="2">
    <citation type="submission" date="2009-11" db="EMBL/GenBank/DDBJ databases">
        <title>The Genome Sequence of Allomyces macrogynus strain ATCC 38327.</title>
        <authorList>
            <consortium name="The Broad Institute Genome Sequencing Platform"/>
            <person name="Russ C."/>
            <person name="Cuomo C."/>
            <person name="Shea T."/>
            <person name="Young S.K."/>
            <person name="Zeng Q."/>
            <person name="Koehrsen M."/>
            <person name="Haas B."/>
            <person name="Borodovsky M."/>
            <person name="Guigo R."/>
            <person name="Alvarado L."/>
            <person name="Berlin A."/>
            <person name="Borenstein D."/>
            <person name="Chen Z."/>
            <person name="Engels R."/>
            <person name="Freedman E."/>
            <person name="Gellesch M."/>
            <person name="Goldberg J."/>
            <person name="Griggs A."/>
            <person name="Gujja S."/>
            <person name="Heiman D."/>
            <person name="Hepburn T."/>
            <person name="Howarth C."/>
            <person name="Jen D."/>
            <person name="Larson L."/>
            <person name="Lewis B."/>
            <person name="Mehta T."/>
            <person name="Park D."/>
            <person name="Pearson M."/>
            <person name="Roberts A."/>
            <person name="Saif S."/>
            <person name="Shenoy N."/>
            <person name="Sisk P."/>
            <person name="Stolte C."/>
            <person name="Sykes S."/>
            <person name="Walk T."/>
            <person name="White J."/>
            <person name="Yandava C."/>
            <person name="Burger G."/>
            <person name="Gray M.W."/>
            <person name="Holland P.W.H."/>
            <person name="King N."/>
            <person name="Lang F.B.F."/>
            <person name="Roger A.J."/>
            <person name="Ruiz-Trillo I."/>
            <person name="Lander E."/>
            <person name="Nusbaum C."/>
        </authorList>
    </citation>
    <scope>NUCLEOTIDE SEQUENCE [LARGE SCALE GENOMIC DNA]</scope>
    <source>
        <strain evidence="5">ATCC 38327</strain>
    </source>
</reference>
<keyword evidence="5" id="KW-1185">Reference proteome</keyword>
<feature type="compositionally biased region" description="Low complexity" evidence="2">
    <location>
        <begin position="37"/>
        <end position="58"/>
    </location>
</feature>
<dbReference type="Pfam" id="PF19270">
    <property type="entry name" value="FBO_C"/>
    <property type="match status" value="1"/>
</dbReference>
<dbReference type="GO" id="GO:0019005">
    <property type="term" value="C:SCF ubiquitin ligase complex"/>
    <property type="evidence" value="ECO:0007669"/>
    <property type="project" value="TreeGrafter"/>
</dbReference>
<dbReference type="VEuPathDB" id="FungiDB:AMAG_01693"/>
<dbReference type="AlphaFoldDB" id="A0A0L0S083"/>
<dbReference type="eggNOG" id="KOG2997">
    <property type="taxonomic scope" value="Eukaryota"/>
</dbReference>
<feature type="compositionally biased region" description="Basic residues" evidence="2">
    <location>
        <begin position="110"/>
        <end position="124"/>
    </location>
</feature>
<evidence type="ECO:0000256" key="1">
    <source>
        <dbReference type="ARBA" id="ARBA00022786"/>
    </source>
</evidence>
<name>A0A0L0S083_ALLM3</name>
<dbReference type="CDD" id="cd22089">
    <property type="entry name" value="F-box_FBXO9"/>
    <property type="match status" value="1"/>
</dbReference>
<protein>
    <recommendedName>
        <fullName evidence="3">F-box domain-containing protein</fullName>
    </recommendedName>
</protein>
<feature type="region of interest" description="Disordered" evidence="2">
    <location>
        <begin position="1"/>
        <end position="152"/>
    </location>
</feature>